<dbReference type="InterPro" id="IPR036249">
    <property type="entry name" value="Thioredoxin-like_sf"/>
</dbReference>
<evidence type="ECO:0000313" key="9">
    <source>
        <dbReference type="Proteomes" id="UP000551327"/>
    </source>
</evidence>
<evidence type="ECO:0000256" key="5">
    <source>
        <dbReference type="ARBA" id="ARBA00023284"/>
    </source>
</evidence>
<evidence type="ECO:0000256" key="3">
    <source>
        <dbReference type="ARBA" id="ARBA00022748"/>
    </source>
</evidence>
<keyword evidence="6" id="KW-0472">Membrane</keyword>
<proteinExistence type="inferred from homology"/>
<dbReference type="CDD" id="cd03010">
    <property type="entry name" value="TlpA_like_DsbE"/>
    <property type="match status" value="1"/>
</dbReference>
<dbReference type="NCBIfam" id="TIGR00385">
    <property type="entry name" value="dsbE"/>
    <property type="match status" value="1"/>
</dbReference>
<evidence type="ECO:0000256" key="2">
    <source>
        <dbReference type="ARBA" id="ARBA00007758"/>
    </source>
</evidence>
<keyword evidence="9" id="KW-1185">Reference proteome</keyword>
<evidence type="ECO:0000256" key="1">
    <source>
        <dbReference type="ARBA" id="ARBA00004196"/>
    </source>
</evidence>
<dbReference type="InterPro" id="IPR013740">
    <property type="entry name" value="Redoxin"/>
</dbReference>
<comment type="similarity">
    <text evidence="2">Belongs to the thioredoxin family. DsbE subfamily.</text>
</comment>
<keyword evidence="6" id="KW-0812">Transmembrane</keyword>
<dbReference type="EMBL" id="JACLAX010000004">
    <property type="protein sequence ID" value="MBC2668574.1"/>
    <property type="molecule type" value="Genomic_DNA"/>
</dbReference>
<comment type="caution">
    <text evidence="8">The sequence shown here is derived from an EMBL/GenBank/DDBJ whole genome shotgun (WGS) entry which is preliminary data.</text>
</comment>
<dbReference type="GO" id="GO:0017004">
    <property type="term" value="P:cytochrome complex assembly"/>
    <property type="evidence" value="ECO:0007669"/>
    <property type="project" value="UniProtKB-KW"/>
</dbReference>
<evidence type="ECO:0000259" key="7">
    <source>
        <dbReference type="PROSITE" id="PS51352"/>
    </source>
</evidence>
<dbReference type="AlphaFoldDB" id="A0A7X1FX98"/>
<keyword evidence="5" id="KW-0676">Redox-active center</keyword>
<dbReference type="InterPro" id="IPR004799">
    <property type="entry name" value="Periplasmic_diS_OxRdtase_DsbE"/>
</dbReference>
<dbReference type="PROSITE" id="PS51352">
    <property type="entry name" value="THIOREDOXIN_2"/>
    <property type="match status" value="1"/>
</dbReference>
<dbReference type="InterPro" id="IPR050553">
    <property type="entry name" value="Thioredoxin_ResA/DsbE_sf"/>
</dbReference>
<sequence length="183" mass="19690">MSAPETRSRPWALWVPLVVFGAFVALFVWGLARTKDDTVRSRLVGQALPAFDLPAAIAERPGLKTADLKDGKPRLLNVFASWCIPCAAEAPQLQKLAAAGVSIDGVAIRDRREDLGVFLARYGNPYARIAADDLGKLQIAIGSSGVPETYVIDGRGVIRYQHIGDITPDDVALILGKLKEAAQ</sequence>
<reference evidence="8 9" key="1">
    <citation type="submission" date="2020-08" db="EMBL/GenBank/DDBJ databases">
        <title>The genome sequence of type strain Novosphingobium piscinae KCTC 42194.</title>
        <authorList>
            <person name="Liu Y."/>
        </authorList>
    </citation>
    <scope>NUCLEOTIDE SEQUENCE [LARGE SCALE GENOMIC DNA]</scope>
    <source>
        <strain evidence="8 9">KCTC 42194</strain>
    </source>
</reference>
<protein>
    <submittedName>
        <fullName evidence="8">DsbE family thiol:disulfide interchange protein</fullName>
    </submittedName>
</protein>
<dbReference type="Gene3D" id="3.40.30.10">
    <property type="entry name" value="Glutaredoxin"/>
    <property type="match status" value="1"/>
</dbReference>
<dbReference type="Proteomes" id="UP000551327">
    <property type="component" value="Unassembled WGS sequence"/>
</dbReference>
<keyword evidence="4" id="KW-1015">Disulfide bond</keyword>
<dbReference type="RefSeq" id="WP_185678468.1">
    <property type="nucleotide sequence ID" value="NZ_JACLAX010000004.1"/>
</dbReference>
<organism evidence="8 9">
    <name type="scientific">Novosphingobium piscinae</name>
    <dbReference type="NCBI Taxonomy" id="1507448"/>
    <lineage>
        <taxon>Bacteria</taxon>
        <taxon>Pseudomonadati</taxon>
        <taxon>Pseudomonadota</taxon>
        <taxon>Alphaproteobacteria</taxon>
        <taxon>Sphingomonadales</taxon>
        <taxon>Sphingomonadaceae</taxon>
        <taxon>Novosphingobium</taxon>
    </lineage>
</organism>
<comment type="subcellular location">
    <subcellularLocation>
        <location evidence="1">Cell envelope</location>
    </subcellularLocation>
</comment>
<keyword evidence="3" id="KW-0201">Cytochrome c-type biogenesis</keyword>
<feature type="transmembrane region" description="Helical" evidence="6">
    <location>
        <begin position="12"/>
        <end position="32"/>
    </location>
</feature>
<evidence type="ECO:0000256" key="4">
    <source>
        <dbReference type="ARBA" id="ARBA00023157"/>
    </source>
</evidence>
<feature type="domain" description="Thioredoxin" evidence="7">
    <location>
        <begin position="42"/>
        <end position="183"/>
    </location>
</feature>
<dbReference type="InterPro" id="IPR013766">
    <property type="entry name" value="Thioredoxin_domain"/>
</dbReference>
<dbReference type="GO" id="GO:0030288">
    <property type="term" value="C:outer membrane-bounded periplasmic space"/>
    <property type="evidence" value="ECO:0007669"/>
    <property type="project" value="InterPro"/>
</dbReference>
<dbReference type="PANTHER" id="PTHR42852">
    <property type="entry name" value="THIOL:DISULFIDE INTERCHANGE PROTEIN DSBE"/>
    <property type="match status" value="1"/>
</dbReference>
<name>A0A7X1FX98_9SPHN</name>
<dbReference type="SUPFAM" id="SSF52833">
    <property type="entry name" value="Thioredoxin-like"/>
    <property type="match status" value="1"/>
</dbReference>
<accession>A0A7X1FX98</accession>
<dbReference type="GO" id="GO:0015036">
    <property type="term" value="F:disulfide oxidoreductase activity"/>
    <property type="evidence" value="ECO:0007669"/>
    <property type="project" value="InterPro"/>
</dbReference>
<evidence type="ECO:0000313" key="8">
    <source>
        <dbReference type="EMBL" id="MBC2668574.1"/>
    </source>
</evidence>
<dbReference type="PANTHER" id="PTHR42852:SF6">
    <property type="entry name" value="THIOL:DISULFIDE INTERCHANGE PROTEIN DSBE"/>
    <property type="match status" value="1"/>
</dbReference>
<keyword evidence="6" id="KW-1133">Transmembrane helix</keyword>
<dbReference type="Pfam" id="PF08534">
    <property type="entry name" value="Redoxin"/>
    <property type="match status" value="1"/>
</dbReference>
<gene>
    <name evidence="8" type="ORF">H7F53_05400</name>
</gene>
<evidence type="ECO:0000256" key="6">
    <source>
        <dbReference type="SAM" id="Phobius"/>
    </source>
</evidence>